<dbReference type="GO" id="GO:0030639">
    <property type="term" value="P:polyketide biosynthetic process"/>
    <property type="evidence" value="ECO:0007669"/>
    <property type="project" value="UniProtKB-ARBA"/>
</dbReference>
<dbReference type="Pfam" id="PF08240">
    <property type="entry name" value="ADH_N"/>
    <property type="match status" value="1"/>
</dbReference>
<dbReference type="InterPro" id="IPR057326">
    <property type="entry name" value="KR_dom"/>
</dbReference>
<dbReference type="GO" id="GO:0016491">
    <property type="term" value="F:oxidoreductase activity"/>
    <property type="evidence" value="ECO:0007669"/>
    <property type="project" value="InterPro"/>
</dbReference>
<evidence type="ECO:0000256" key="1">
    <source>
        <dbReference type="ARBA" id="ARBA00022450"/>
    </source>
</evidence>
<keyword evidence="1" id="KW-0596">Phosphopantetheine</keyword>
<dbReference type="InterPro" id="IPR009081">
    <property type="entry name" value="PP-bd_ACP"/>
</dbReference>
<dbReference type="InterPro" id="IPR011032">
    <property type="entry name" value="GroES-like_sf"/>
</dbReference>
<dbReference type="InterPro" id="IPR013968">
    <property type="entry name" value="PKS_KR"/>
</dbReference>
<dbReference type="InterPro" id="IPR020806">
    <property type="entry name" value="PKS_PP-bd"/>
</dbReference>
<dbReference type="SUPFAM" id="SSF51735">
    <property type="entry name" value="NAD(P)-binding Rossmann-fold domains"/>
    <property type="match status" value="2"/>
</dbReference>
<dbReference type="SUPFAM" id="SSF47336">
    <property type="entry name" value="ACP-like"/>
    <property type="match status" value="1"/>
</dbReference>
<dbReference type="PROSITE" id="PS00012">
    <property type="entry name" value="PHOSPHOPANTETHEINE"/>
    <property type="match status" value="1"/>
</dbReference>
<dbReference type="GO" id="GO:0031177">
    <property type="term" value="F:phosphopantetheine binding"/>
    <property type="evidence" value="ECO:0007669"/>
    <property type="project" value="InterPro"/>
</dbReference>
<evidence type="ECO:0000256" key="6">
    <source>
        <dbReference type="ARBA" id="ARBA00023315"/>
    </source>
</evidence>
<protein>
    <recommendedName>
        <fullName evidence="7">Carrier domain-containing protein</fullName>
    </recommendedName>
</protein>
<evidence type="ECO:0000256" key="5">
    <source>
        <dbReference type="ARBA" id="ARBA00023268"/>
    </source>
</evidence>
<keyword evidence="2" id="KW-0597">Phosphoprotein</keyword>
<keyword evidence="4" id="KW-0521">NADP</keyword>
<reference evidence="8" key="1">
    <citation type="submission" date="2023-01" db="EMBL/GenBank/DDBJ databases">
        <authorList>
            <person name="Van Ghelder C."/>
            <person name="Rancurel C."/>
        </authorList>
    </citation>
    <scope>NUCLEOTIDE SEQUENCE</scope>
    <source>
        <strain evidence="8">CNCM I-4278</strain>
    </source>
</reference>
<gene>
    <name evidence="8" type="ORF">PDIGIT_LOCUS12283</name>
</gene>
<dbReference type="SMART" id="SM00822">
    <property type="entry name" value="PKS_KR"/>
    <property type="match status" value="1"/>
</dbReference>
<dbReference type="Gene3D" id="3.90.180.10">
    <property type="entry name" value="Medium-chain alcohol dehydrogenases, catalytic domain"/>
    <property type="match status" value="1"/>
</dbReference>
<dbReference type="SMART" id="SM00829">
    <property type="entry name" value="PKS_ER"/>
    <property type="match status" value="1"/>
</dbReference>
<dbReference type="EMBL" id="CAOQHR010000009">
    <property type="protein sequence ID" value="CAI6339136.1"/>
    <property type="molecule type" value="Genomic_DNA"/>
</dbReference>
<keyword evidence="9" id="KW-1185">Reference proteome</keyword>
<comment type="caution">
    <text evidence="8">The sequence shown here is derived from an EMBL/GenBank/DDBJ whole genome shotgun (WGS) entry which is preliminary data.</text>
</comment>
<dbReference type="SMART" id="SM00823">
    <property type="entry name" value="PKS_PP"/>
    <property type="match status" value="1"/>
</dbReference>
<dbReference type="InterPro" id="IPR006162">
    <property type="entry name" value="Ppantetheine_attach_site"/>
</dbReference>
<dbReference type="InterPro" id="IPR020843">
    <property type="entry name" value="ER"/>
</dbReference>
<dbReference type="InterPro" id="IPR013149">
    <property type="entry name" value="ADH-like_C"/>
</dbReference>
<dbReference type="FunFam" id="3.40.50.720:FF:000209">
    <property type="entry name" value="Polyketide synthase Pks12"/>
    <property type="match status" value="1"/>
</dbReference>
<dbReference type="InterPro" id="IPR013154">
    <property type="entry name" value="ADH-like_N"/>
</dbReference>
<dbReference type="SUPFAM" id="SSF53335">
    <property type="entry name" value="S-adenosyl-L-methionine-dependent methyltransferases"/>
    <property type="match status" value="1"/>
</dbReference>
<evidence type="ECO:0000256" key="3">
    <source>
        <dbReference type="ARBA" id="ARBA00022679"/>
    </source>
</evidence>
<dbReference type="Pfam" id="PF23114">
    <property type="entry name" value="NAD-bd_HRPKS_sdrA"/>
    <property type="match status" value="1"/>
</dbReference>
<dbReference type="Pfam" id="PF00107">
    <property type="entry name" value="ADH_zinc_N"/>
    <property type="match status" value="1"/>
</dbReference>
<dbReference type="PANTHER" id="PTHR45681">
    <property type="entry name" value="POLYKETIDE SYNTHASE 44-RELATED"/>
    <property type="match status" value="1"/>
</dbReference>
<keyword evidence="3" id="KW-0808">Transferase</keyword>
<dbReference type="CDD" id="cd05195">
    <property type="entry name" value="enoyl_red"/>
    <property type="match status" value="1"/>
</dbReference>
<dbReference type="GO" id="GO:0016746">
    <property type="term" value="F:acyltransferase activity"/>
    <property type="evidence" value="ECO:0007669"/>
    <property type="project" value="UniProtKB-KW"/>
</dbReference>
<dbReference type="Gene3D" id="1.10.1200.10">
    <property type="entry name" value="ACP-like"/>
    <property type="match status" value="1"/>
</dbReference>
<evidence type="ECO:0000259" key="7">
    <source>
        <dbReference type="PROSITE" id="PS50075"/>
    </source>
</evidence>
<evidence type="ECO:0000256" key="2">
    <source>
        <dbReference type="ARBA" id="ARBA00022553"/>
    </source>
</evidence>
<dbReference type="InterPro" id="IPR029063">
    <property type="entry name" value="SAM-dependent_MTases_sf"/>
</dbReference>
<keyword evidence="5" id="KW-0511">Multifunctional enzyme</keyword>
<dbReference type="Gene3D" id="3.40.50.150">
    <property type="entry name" value="Vaccinia Virus protein VP39"/>
    <property type="match status" value="1"/>
</dbReference>
<evidence type="ECO:0000256" key="4">
    <source>
        <dbReference type="ARBA" id="ARBA00022857"/>
    </source>
</evidence>
<keyword evidence="6" id="KW-0012">Acyltransferase</keyword>
<dbReference type="AlphaFoldDB" id="A0A9W4UMY4"/>
<dbReference type="InterPro" id="IPR050444">
    <property type="entry name" value="Polyketide_Synthase"/>
</dbReference>
<dbReference type="InterPro" id="IPR036291">
    <property type="entry name" value="NAD(P)-bd_dom_sf"/>
</dbReference>
<dbReference type="Pfam" id="PF00550">
    <property type="entry name" value="PP-binding"/>
    <property type="match status" value="1"/>
</dbReference>
<sequence>MASNVLHATVDITVTLNNVNKLLKPGGKLALMEGVGSPPPSFMPYSLLSGWWLFEDEYRQDGPLLTKDAWNSALKATGFSGIDGCIDDYPGRSEQLFSAMWSTRLDEESSQKKSQSIMVYRCSSDSESERFSNDLNSQLDRPSMISDLSHHSEVHPDIPCIILDGPSRSIFNDLSSEQYSRLKDILLKCRTLLWVLPHSSTPEASMIKGLLRTLRLELPTSNLVVLELDTPFDGEVASAVVKLIDHIERHPNSHTEQEYLLVDNILHVPRLERVEATKEIFAIEAGVAVKNEEKLWQDNSWLEMTIDVAGSPDSVHFRHNHPSIAVLGNDEVQIDVDAAGLNFIDLLTILGTLSWSPPGLEGSGIVTEIGSKVEGFQVGDRVFYVLEKGGMATTLRLPSAYVHRIPKELSAIEAASLPVAYSTALMSLVDVARLRKGESVLIHSASGGTGQACVQVAQHLGAEIYATAGTPEKREFLTAMCGIPAHRIFSSRSADFKDGVLKATGNRGVDVIVNSLSGDLLQQTWSLIAENGRFLEIGKKDFHENTYLPMRNFAPNVTFSGIDLRRTIAKNPSLIQKYLSTITGLIEGGNITPIFPISAVSALEVKTGLRKLQAGQNIGKIVVTFGKNENAVVQRPSPLQTALITPTLLRPDATYVIAGGTGGIGRALVPWMIAKGAKNVIMLGRSAMTNSRVKAIVKQYEGTDICVKALPCDVGTRSDILRAREALQSLPKVCGIIHGAICLRDSIFANLDYKDWQLTYKSRVEAAWNLHELFPNLDFFVLFGGMTGVVGNIGQSVYTGTSTSLEAFTDYRLKQGLHAAIIQLPPVTGIGLVAERNMISQLKRTIGCTLRGNEVLTEVEGAIIGENSGIGVDGKVLGWSVVSTSEAEVLPWEHFQPLGVLMRERMERAGTGISGGNANQGQSELKTGSSEAVLDTLSEKISVMTTIDREEITPTRDLSDYGLDSLISLELRNWIRRTFNFDMHVDEITKSKNLQAISDAIFAKSK</sequence>
<dbReference type="Gene3D" id="3.40.50.720">
    <property type="entry name" value="NAD(P)-binding Rossmann-like Domain"/>
    <property type="match status" value="3"/>
</dbReference>
<dbReference type="GO" id="GO:1901336">
    <property type="term" value="P:lactone biosynthetic process"/>
    <property type="evidence" value="ECO:0007669"/>
    <property type="project" value="UniProtKB-ARBA"/>
</dbReference>
<dbReference type="Proteomes" id="UP001152607">
    <property type="component" value="Unassembled WGS sequence"/>
</dbReference>
<evidence type="ECO:0000313" key="8">
    <source>
        <dbReference type="EMBL" id="CAI6339136.1"/>
    </source>
</evidence>
<dbReference type="InterPro" id="IPR036736">
    <property type="entry name" value="ACP-like_sf"/>
</dbReference>
<proteinExistence type="predicted"/>
<dbReference type="OrthoDB" id="329835at2759"/>
<organism evidence="8 9">
    <name type="scientific">Periconia digitata</name>
    <dbReference type="NCBI Taxonomy" id="1303443"/>
    <lineage>
        <taxon>Eukaryota</taxon>
        <taxon>Fungi</taxon>
        <taxon>Dikarya</taxon>
        <taxon>Ascomycota</taxon>
        <taxon>Pezizomycotina</taxon>
        <taxon>Dothideomycetes</taxon>
        <taxon>Pleosporomycetidae</taxon>
        <taxon>Pleosporales</taxon>
        <taxon>Massarineae</taxon>
        <taxon>Periconiaceae</taxon>
        <taxon>Periconia</taxon>
    </lineage>
</organism>
<dbReference type="PROSITE" id="PS50075">
    <property type="entry name" value="CARRIER"/>
    <property type="match status" value="1"/>
</dbReference>
<accession>A0A9W4UMY4</accession>
<feature type="domain" description="Carrier" evidence="7">
    <location>
        <begin position="928"/>
        <end position="1005"/>
    </location>
</feature>
<evidence type="ECO:0000313" key="9">
    <source>
        <dbReference type="Proteomes" id="UP001152607"/>
    </source>
</evidence>
<name>A0A9W4UMY4_9PLEO</name>
<dbReference type="SUPFAM" id="SSF50129">
    <property type="entry name" value="GroES-like"/>
    <property type="match status" value="1"/>
</dbReference>
<dbReference type="InterPro" id="IPR056501">
    <property type="entry name" value="NAD-bd_HRPKS_sdrA"/>
</dbReference>
<dbReference type="Pfam" id="PF08659">
    <property type="entry name" value="KR"/>
    <property type="match status" value="1"/>
</dbReference>
<dbReference type="PANTHER" id="PTHR45681:SF6">
    <property type="entry name" value="POLYKETIDE SYNTHASE 37"/>
    <property type="match status" value="1"/>
</dbReference>